<dbReference type="Proteomes" id="UP000789375">
    <property type="component" value="Unassembled WGS sequence"/>
</dbReference>
<organism evidence="3 4">
    <name type="scientific">Funneliformis mosseae</name>
    <name type="common">Endomycorrhizal fungus</name>
    <name type="synonym">Glomus mosseae</name>
    <dbReference type="NCBI Taxonomy" id="27381"/>
    <lineage>
        <taxon>Eukaryota</taxon>
        <taxon>Fungi</taxon>
        <taxon>Fungi incertae sedis</taxon>
        <taxon>Mucoromycota</taxon>
        <taxon>Glomeromycotina</taxon>
        <taxon>Glomeromycetes</taxon>
        <taxon>Glomerales</taxon>
        <taxon>Glomeraceae</taxon>
        <taxon>Funneliformis</taxon>
    </lineage>
</organism>
<dbReference type="SUPFAM" id="SSF88713">
    <property type="entry name" value="Glycoside hydrolase/deacetylase"/>
    <property type="match status" value="1"/>
</dbReference>
<name>A0A9N9CX72_FUNMO</name>
<feature type="chain" id="PRO_5040413384" evidence="2">
    <location>
        <begin position="30"/>
        <end position="465"/>
    </location>
</feature>
<dbReference type="EMBL" id="CAJVPP010002932">
    <property type="protein sequence ID" value="CAG8615718.1"/>
    <property type="molecule type" value="Genomic_DNA"/>
</dbReference>
<dbReference type="PANTHER" id="PTHR45985">
    <property type="match status" value="1"/>
</dbReference>
<dbReference type="PANTHER" id="PTHR45985:SF3">
    <property type="entry name" value="CHITIN DEACETYLASE-LIKE 4"/>
    <property type="match status" value="1"/>
</dbReference>
<dbReference type="InterPro" id="IPR011330">
    <property type="entry name" value="Glyco_hydro/deAcase_b/a-brl"/>
</dbReference>
<comment type="caution">
    <text evidence="3">The sequence shown here is derived from an EMBL/GenBank/DDBJ whole genome shotgun (WGS) entry which is preliminary data.</text>
</comment>
<feature type="region of interest" description="Disordered" evidence="1">
    <location>
        <begin position="420"/>
        <end position="439"/>
    </location>
</feature>
<dbReference type="GO" id="GO:0005975">
    <property type="term" value="P:carbohydrate metabolic process"/>
    <property type="evidence" value="ECO:0007669"/>
    <property type="project" value="InterPro"/>
</dbReference>
<keyword evidence="4" id="KW-1185">Reference proteome</keyword>
<dbReference type="AlphaFoldDB" id="A0A9N9CX72"/>
<evidence type="ECO:0000256" key="2">
    <source>
        <dbReference type="SAM" id="SignalP"/>
    </source>
</evidence>
<evidence type="ECO:0000313" key="4">
    <source>
        <dbReference type="Proteomes" id="UP000789375"/>
    </source>
</evidence>
<feature type="signal peptide" evidence="2">
    <location>
        <begin position="1"/>
        <end position="29"/>
    </location>
</feature>
<evidence type="ECO:0000256" key="1">
    <source>
        <dbReference type="SAM" id="MobiDB-lite"/>
    </source>
</evidence>
<dbReference type="InterPro" id="IPR052740">
    <property type="entry name" value="CE4"/>
</dbReference>
<sequence>MVKKFSGIISLTFVCTLLGVLSRLETVEGYACDPTTCQPPKCFCATTNPPGGLSVDKTPQFFLLTFDDSIQDRTINVVNQLLGKRVNPNGCPIKTTYYVSTQYTDFSMVADHTMTHPQDPFDDEIIGNKKALNAFAGIPNGKISGWRSPFLNWQPKTFDIIAEQGFQYDSSTTALSEDATWPYTMDNGLYNDCWKGFCDTVKHPGVFEIPMAALIDEKGLPHLMDPMLDGPPETVQKWLQDNFIRHGTQGKTPFGLYLHPVQLASDIPGRPDPKPSIQMIEDFLDWALKQPDTWFVTSQQLLEWMKNPVPADQLKDYPPFSCQAPKIGREICNGLDDDGNGTIDDGLKETCNFNTEVWSTCYGCPNAIPSLSNPVPDGGSRARVPTTCDTVWWDPIGNQCLCQSDSCAYTDLSKAPGLVGNSTNGSGKSGNGKSPDGKSNGANSITGWGIMTLIPVIYTFVQWIF</sequence>
<reference evidence="3" key="1">
    <citation type="submission" date="2021-06" db="EMBL/GenBank/DDBJ databases">
        <authorList>
            <person name="Kallberg Y."/>
            <person name="Tangrot J."/>
            <person name="Rosling A."/>
        </authorList>
    </citation>
    <scope>NUCLEOTIDE SEQUENCE</scope>
    <source>
        <strain evidence="3">87-6 pot B 2015</strain>
    </source>
</reference>
<keyword evidence="2" id="KW-0732">Signal</keyword>
<dbReference type="Gene3D" id="3.20.20.370">
    <property type="entry name" value="Glycoside hydrolase/deacetylase"/>
    <property type="match status" value="1"/>
</dbReference>
<protein>
    <submittedName>
        <fullName evidence="3">16585_t:CDS:1</fullName>
    </submittedName>
</protein>
<evidence type="ECO:0000313" key="3">
    <source>
        <dbReference type="EMBL" id="CAG8615718.1"/>
    </source>
</evidence>
<gene>
    <name evidence="3" type="ORF">FMOSSE_LOCUS9707</name>
</gene>
<accession>A0A9N9CX72</accession>
<proteinExistence type="predicted"/>